<dbReference type="Proteomes" id="UP000006038">
    <property type="component" value="Chromosome 9"/>
</dbReference>
<reference evidence="2" key="2">
    <citation type="submission" date="2013-04" db="UniProtKB">
        <authorList>
            <consortium name="EnsemblPlants"/>
        </authorList>
    </citation>
    <scope>IDENTIFICATION</scope>
</reference>
<keyword evidence="3" id="KW-1185">Reference proteome</keyword>
<feature type="compositionally biased region" description="Gly residues" evidence="1">
    <location>
        <begin position="120"/>
        <end position="134"/>
    </location>
</feature>
<evidence type="ECO:0000256" key="1">
    <source>
        <dbReference type="SAM" id="MobiDB-lite"/>
    </source>
</evidence>
<feature type="compositionally biased region" description="Basic and acidic residues" evidence="1">
    <location>
        <begin position="1"/>
        <end position="13"/>
    </location>
</feature>
<evidence type="ECO:0000313" key="3">
    <source>
        <dbReference type="Proteomes" id="UP000006038"/>
    </source>
</evidence>
<name>J3MYX1_ORYBR</name>
<sequence length="134" mass="13393">MGRIDGAHGEGSRVADVTAPPSGGPTRHSLGVREAPRRGGLYSNPPVVVASPSLKKEQEGGGGESRRSGEGSCGERSMEGKESLSGGHLCHVCGYQYPNANPSAKLRRSHRKSCGKTPAAGGGGGGGGGGATGW</sequence>
<accession>J3MYX1</accession>
<dbReference type="HOGENOM" id="CLU_1899437_0_0_1"/>
<proteinExistence type="predicted"/>
<dbReference type="PANTHER" id="PTHR35746">
    <property type="entry name" value="PENTATRICOPEPTIDE REPEAT (PPR) SUPERFAMILY PROTEIN"/>
    <property type="match status" value="1"/>
</dbReference>
<dbReference type="EnsemblPlants" id="OB09G22000.1">
    <property type="protein sequence ID" value="OB09G22000.1"/>
    <property type="gene ID" value="OB09G22000"/>
</dbReference>
<feature type="compositionally biased region" description="Basic and acidic residues" evidence="1">
    <location>
        <begin position="54"/>
        <end position="69"/>
    </location>
</feature>
<dbReference type="Gramene" id="OB09G22000.1">
    <property type="protein sequence ID" value="OB09G22000.1"/>
    <property type="gene ID" value="OB09G22000"/>
</dbReference>
<evidence type="ECO:0000313" key="2">
    <source>
        <dbReference type="EnsemblPlants" id="OB09G22000.1"/>
    </source>
</evidence>
<feature type="region of interest" description="Disordered" evidence="1">
    <location>
        <begin position="101"/>
        <end position="134"/>
    </location>
</feature>
<dbReference type="PANTHER" id="PTHR35746:SF4">
    <property type="entry name" value="FK506-BINDING PROTEIN 2-1"/>
    <property type="match status" value="1"/>
</dbReference>
<protein>
    <submittedName>
        <fullName evidence="2">Uncharacterized protein</fullName>
    </submittedName>
</protein>
<reference evidence="2" key="1">
    <citation type="journal article" date="2013" name="Nat. Commun.">
        <title>Whole-genome sequencing of Oryza brachyantha reveals mechanisms underlying Oryza genome evolution.</title>
        <authorList>
            <person name="Chen J."/>
            <person name="Huang Q."/>
            <person name="Gao D."/>
            <person name="Wang J."/>
            <person name="Lang Y."/>
            <person name="Liu T."/>
            <person name="Li B."/>
            <person name="Bai Z."/>
            <person name="Luis Goicoechea J."/>
            <person name="Liang C."/>
            <person name="Chen C."/>
            <person name="Zhang W."/>
            <person name="Sun S."/>
            <person name="Liao Y."/>
            <person name="Zhang X."/>
            <person name="Yang L."/>
            <person name="Song C."/>
            <person name="Wang M."/>
            <person name="Shi J."/>
            <person name="Liu G."/>
            <person name="Liu J."/>
            <person name="Zhou H."/>
            <person name="Zhou W."/>
            <person name="Yu Q."/>
            <person name="An N."/>
            <person name="Chen Y."/>
            <person name="Cai Q."/>
            <person name="Wang B."/>
            <person name="Liu B."/>
            <person name="Min J."/>
            <person name="Huang Y."/>
            <person name="Wu H."/>
            <person name="Li Z."/>
            <person name="Zhang Y."/>
            <person name="Yin Y."/>
            <person name="Song W."/>
            <person name="Jiang J."/>
            <person name="Jackson S.A."/>
            <person name="Wing R.A."/>
            <person name="Wang J."/>
            <person name="Chen M."/>
        </authorList>
    </citation>
    <scope>NUCLEOTIDE SEQUENCE [LARGE SCALE GENOMIC DNA]</scope>
    <source>
        <strain evidence="2">cv. IRGC 101232</strain>
    </source>
</reference>
<feature type="compositionally biased region" description="Basic residues" evidence="1">
    <location>
        <begin position="105"/>
        <end position="114"/>
    </location>
</feature>
<organism evidence="2">
    <name type="scientific">Oryza brachyantha</name>
    <name type="common">malo sina</name>
    <dbReference type="NCBI Taxonomy" id="4533"/>
    <lineage>
        <taxon>Eukaryota</taxon>
        <taxon>Viridiplantae</taxon>
        <taxon>Streptophyta</taxon>
        <taxon>Embryophyta</taxon>
        <taxon>Tracheophyta</taxon>
        <taxon>Spermatophyta</taxon>
        <taxon>Magnoliopsida</taxon>
        <taxon>Liliopsida</taxon>
        <taxon>Poales</taxon>
        <taxon>Poaceae</taxon>
        <taxon>BOP clade</taxon>
        <taxon>Oryzoideae</taxon>
        <taxon>Oryzeae</taxon>
        <taxon>Oryzinae</taxon>
        <taxon>Oryza</taxon>
    </lineage>
</organism>
<dbReference type="AlphaFoldDB" id="J3MYX1"/>
<feature type="region of interest" description="Disordered" evidence="1">
    <location>
        <begin position="1"/>
        <end position="84"/>
    </location>
</feature>